<dbReference type="InterPro" id="IPR043502">
    <property type="entry name" value="DNA/RNA_pol_sf"/>
</dbReference>
<dbReference type="GO" id="GO:0008168">
    <property type="term" value="F:methyltransferase activity"/>
    <property type="evidence" value="ECO:0007669"/>
    <property type="project" value="UniProtKB-KW"/>
</dbReference>
<feature type="compositionally biased region" description="Basic and acidic residues" evidence="4">
    <location>
        <begin position="1440"/>
        <end position="1458"/>
    </location>
</feature>
<dbReference type="PROSITE" id="PS50878">
    <property type="entry name" value="RT_POL"/>
    <property type="match status" value="1"/>
</dbReference>
<dbReference type="Proteomes" id="UP000186817">
    <property type="component" value="Unassembled WGS sequence"/>
</dbReference>
<dbReference type="PANTHER" id="PTHR24016:SF0">
    <property type="entry name" value="CONSERVED OLIGOMERIC GOLGI COMPLEX SUBUNIT 4"/>
    <property type="match status" value="1"/>
</dbReference>
<name>A0A1Q9DLS0_SYMMI</name>
<gene>
    <name evidence="8" type="primary">COG4</name>
    <name evidence="8" type="ORF">AK812_SmicGene21682</name>
</gene>
<proteinExistence type="predicted"/>
<evidence type="ECO:0000313" key="8">
    <source>
        <dbReference type="EMBL" id="OLP96126.1"/>
    </source>
</evidence>
<dbReference type="Gene3D" id="3.90.70.80">
    <property type="match status" value="1"/>
</dbReference>
<dbReference type="Pfam" id="PF02338">
    <property type="entry name" value="OTU"/>
    <property type="match status" value="1"/>
</dbReference>
<keyword evidence="3" id="KW-0949">S-adenosyl-L-methionine</keyword>
<dbReference type="PANTHER" id="PTHR24016">
    <property type="entry name" value="CONSERVED OLIGOMERIC GOLGI COMPLEX SUBUNIT 4"/>
    <property type="match status" value="1"/>
</dbReference>
<evidence type="ECO:0000259" key="6">
    <source>
        <dbReference type="PROSITE" id="PS50802"/>
    </source>
</evidence>
<comment type="caution">
    <text evidence="8">The sequence shown here is derived from an EMBL/GenBank/DDBJ whole genome shotgun (WGS) entry which is preliminary data.</text>
</comment>
<organism evidence="8 9">
    <name type="scientific">Symbiodinium microadriaticum</name>
    <name type="common">Dinoflagellate</name>
    <name type="synonym">Zooxanthella microadriatica</name>
    <dbReference type="NCBI Taxonomy" id="2951"/>
    <lineage>
        <taxon>Eukaryota</taxon>
        <taxon>Sar</taxon>
        <taxon>Alveolata</taxon>
        <taxon>Dinophyceae</taxon>
        <taxon>Suessiales</taxon>
        <taxon>Symbiodiniaceae</taxon>
        <taxon>Symbiodinium</taxon>
    </lineage>
</organism>
<dbReference type="PROSITE" id="PS00094">
    <property type="entry name" value="C5_MTASE_1"/>
    <property type="match status" value="1"/>
</dbReference>
<dbReference type="InterPro" id="IPR000477">
    <property type="entry name" value="RT_dom"/>
</dbReference>
<dbReference type="InterPro" id="IPR048682">
    <property type="entry name" value="COG4"/>
</dbReference>
<dbReference type="CDD" id="cd22744">
    <property type="entry name" value="OTU"/>
    <property type="match status" value="1"/>
</dbReference>
<evidence type="ECO:0000313" key="9">
    <source>
        <dbReference type="Proteomes" id="UP000186817"/>
    </source>
</evidence>
<feature type="transmembrane region" description="Helical" evidence="5">
    <location>
        <begin position="944"/>
        <end position="967"/>
    </location>
</feature>
<feature type="region of interest" description="Disordered" evidence="4">
    <location>
        <begin position="668"/>
        <end position="689"/>
    </location>
</feature>
<dbReference type="InterPro" id="IPR003323">
    <property type="entry name" value="OTU_dom"/>
</dbReference>
<keyword evidence="2" id="KW-0808">Transferase</keyword>
<dbReference type="EMBL" id="LSRX01000479">
    <property type="protein sequence ID" value="OLP96126.1"/>
    <property type="molecule type" value="Genomic_DNA"/>
</dbReference>
<keyword evidence="5" id="KW-1133">Transmembrane helix</keyword>
<feature type="compositionally biased region" description="Basic and acidic residues" evidence="4">
    <location>
        <begin position="815"/>
        <end position="829"/>
    </location>
</feature>
<dbReference type="OrthoDB" id="409843at2759"/>
<evidence type="ECO:0000256" key="3">
    <source>
        <dbReference type="ARBA" id="ARBA00022691"/>
    </source>
</evidence>
<dbReference type="Pfam" id="PF00078">
    <property type="entry name" value="RVT_1"/>
    <property type="match status" value="1"/>
</dbReference>
<evidence type="ECO:0000256" key="5">
    <source>
        <dbReference type="SAM" id="Phobius"/>
    </source>
</evidence>
<dbReference type="Pfam" id="PF20662">
    <property type="entry name" value="COG4_C"/>
    <property type="match status" value="1"/>
</dbReference>
<feature type="region of interest" description="Disordered" evidence="4">
    <location>
        <begin position="1433"/>
        <end position="1458"/>
    </location>
</feature>
<dbReference type="InterPro" id="IPR018117">
    <property type="entry name" value="C5_DNA_meth_AS"/>
</dbReference>
<evidence type="ECO:0000256" key="1">
    <source>
        <dbReference type="ARBA" id="ARBA00022603"/>
    </source>
</evidence>
<evidence type="ECO:0000259" key="7">
    <source>
        <dbReference type="PROSITE" id="PS50878"/>
    </source>
</evidence>
<feature type="domain" description="OTU" evidence="6">
    <location>
        <begin position="1465"/>
        <end position="1596"/>
    </location>
</feature>
<protein>
    <submittedName>
        <fullName evidence="8">Conserved oligomeric Golgi complex subunit 4</fullName>
    </submittedName>
</protein>
<dbReference type="GO" id="GO:0032259">
    <property type="term" value="P:methylation"/>
    <property type="evidence" value="ECO:0007669"/>
    <property type="project" value="UniProtKB-KW"/>
</dbReference>
<dbReference type="SUPFAM" id="SSF56672">
    <property type="entry name" value="DNA/RNA polymerases"/>
    <property type="match status" value="1"/>
</dbReference>
<feature type="compositionally biased region" description="Polar residues" evidence="4">
    <location>
        <begin position="843"/>
        <end position="856"/>
    </location>
</feature>
<feature type="region of interest" description="Disordered" evidence="4">
    <location>
        <begin position="730"/>
        <end position="757"/>
    </location>
</feature>
<evidence type="ECO:0000256" key="4">
    <source>
        <dbReference type="SAM" id="MobiDB-lite"/>
    </source>
</evidence>
<keyword evidence="5" id="KW-0472">Membrane</keyword>
<dbReference type="PROSITE" id="PS50802">
    <property type="entry name" value="OTU"/>
    <property type="match status" value="1"/>
</dbReference>
<evidence type="ECO:0000256" key="2">
    <source>
        <dbReference type="ARBA" id="ARBA00022679"/>
    </source>
</evidence>
<keyword evidence="5" id="KW-0812">Transmembrane</keyword>
<feature type="region of interest" description="Disordered" evidence="4">
    <location>
        <begin position="1056"/>
        <end position="1077"/>
    </location>
</feature>
<feature type="region of interest" description="Disordered" evidence="4">
    <location>
        <begin position="815"/>
        <end position="856"/>
    </location>
</feature>
<dbReference type="Gene3D" id="1.10.287.1060">
    <property type="entry name" value="ESAT-6-like"/>
    <property type="match status" value="1"/>
</dbReference>
<dbReference type="Gene3D" id="1.20.58.1970">
    <property type="match status" value="1"/>
</dbReference>
<reference evidence="8 9" key="1">
    <citation type="submission" date="2016-02" db="EMBL/GenBank/DDBJ databases">
        <title>Genome analysis of coral dinoflagellate symbionts highlights evolutionary adaptations to a symbiotic lifestyle.</title>
        <authorList>
            <person name="Aranda M."/>
            <person name="Li Y."/>
            <person name="Liew Y.J."/>
            <person name="Baumgarten S."/>
            <person name="Simakov O."/>
            <person name="Wilson M."/>
            <person name="Piel J."/>
            <person name="Ashoor H."/>
            <person name="Bougouffa S."/>
            <person name="Bajic V.B."/>
            <person name="Ryu T."/>
            <person name="Ravasi T."/>
            <person name="Bayer T."/>
            <person name="Micklem G."/>
            <person name="Kim H."/>
            <person name="Bhak J."/>
            <person name="Lajeunesse T.C."/>
            <person name="Voolstra C.R."/>
        </authorList>
    </citation>
    <scope>NUCLEOTIDE SEQUENCE [LARGE SCALE GENOMIC DNA]</scope>
    <source>
        <strain evidence="8 9">CCMP2467</strain>
    </source>
</reference>
<keyword evidence="1" id="KW-0489">Methyltransferase</keyword>
<feature type="transmembrane region" description="Helical" evidence="5">
    <location>
        <begin position="979"/>
        <end position="1003"/>
    </location>
</feature>
<accession>A0A1Q9DLS0</accession>
<dbReference type="SUPFAM" id="SSF54001">
    <property type="entry name" value="Cysteine proteinases"/>
    <property type="match status" value="1"/>
</dbReference>
<sequence length="2615" mass="288594">MAACLQQLAAAWTLELKTECVDVKRSAKHDLSLPKVRRSYLDRIAGKEFDAVLLSPPCSSFSRATWANFRGPRPVRSYECPRGLQTLTPAERDRAILGNIFADFSYQVASLVADGAATFLAMEQPEDLGALAGFMPDMRRKGRWNSLAKVGSLEQLEWPLVARRAVRDQDLHRQLRDLWKDWLEAQDLGEPGLLDVAPGQPLHLRLLRAMLEAAGDPDRDFLRQAEEGLPVGILDPLPRTPHVFGEQVVWPLENSFWEASLAWDVSEGLMAKMSMGEFLERYGEHTAIAALAVIVEDEELDKKRIIHDATHGVRVNHRVKCRDKLRSPGAREKKHLLREHEEEGETAFSVVGDIAKAHRRYKHSAKEHGYLACQVDTKEEVPGDPASQTVYVNLVGTFGLSCASYWWTRIAACGLRLTYHLLGPDFPLDLLLYADDLQAMGKGPRGRRGIPLSYLFLAILGYPFNRVGLQKPEPLLEGAAPLSFFTDAKAEAGRAWIGGFLELVGGCQGPWFSLEVVDSWASWAFAKGTKGDSGKVIAALELLATLVGVRLWVPDGDAKKTSRVAIRGYTDNQSNKSLLRSLVQTDDKKMMCSMLLQMRVDGLFPPGSYRVKTKKCNYRRRLLRALAAGGTGHLAGGGRCSWDPHALKRRMRLRAIWAARCGKSKSAAADEVSTAGSPEGPSGDEVPRAFSGELAVGPASCGCWPVPAEESTGEEHVDLRSVLQKFALPGQGPSFRSADDEGGEAAAGGQSFTNDETIQDMPFAGSLVVASKNDDQDPQRAKICCDGRLTPKGLLETRPAKGQKFVVSGPLSPKVRLETRPEKGPRSHELSFLNPSPDGAPTVSPQRAPTSLPPASQCASHGFESMLVCLGLRAEDFAFDGSWCEDDPVTQTSSKVCKQELRDSIEWCRCIAQDCPGLFGEMLADNSDDRAQFDLSTVQHGSEAGALALAVLAFSANCSMALLGFLLRFVLFVPKLCALGVWSVLQVTGAPIPLSVLLLELFLPGCTLVVRTALQAAHWVFGRLCRMQGLGHDAIKGTRRLHLAKVVLAYLRPSTRSAGKDKGKGKGKGSGDGWTPVVRKQRSLGDFVFRSQDWNSPILKPSELGAKLDGLADGDTLRGIVLVQSDDEFASISSVLRGCPKPHKMLLLRPSNEEGSQRVPGQVGDRLTFRNLAVATFCSSNSSGEMPQFQGSSGSDAKPLKVKITESAVLYVRLSKLYCDPKLWASFERAAAKEALQWAACRRVQALDSFSWSCKGKAGDSEQFFGLLRVAKKDIGPLLSSSGQQGVFVSAPRGLPDAAACEVAWVDRAPKEKPKDYLERVTRLSSAHGLALSNMRLGWRRPLDKDEAPVRVWNVTDVPREWDHCAVADLLGTAFVDPVILSHRWAKKAITYRFKAKVKAGGDRDVVPLICEHLGANVTLWASLAPPRKQPTFVKPVYTHSDEDGKDQSQSKQAKQEVRQFPSDLKLVDCPRDGNCVLHAFSKALKHFRDEDRHPRILRAELVTHLLKHERCSREWDRLDPKGQPCSDFKAYCSMIEKDSTYLGELEIAALSHICHLKTVVIPQGLDFQPAAYNAREKKVAVLWFTPEHIDLALPKDSGAQYPETYTKVTQGPVGALRAGGGSRAASSEVSFCATPLRKRAASVVSGSSGRASFAATKSIAAQGISVVDDISNFMECHNLQVCTIAEADINVASAPGYIRAWKLRGFQAALSEDIAEKFDQFDCAPFRAALSQGDVDEAQDAAAVKAQWRNLLRDDIGRQRTFVNARADAQLEFEKRVTETHEAKLAGPVHPSVMVREQNKAWVRKWQAQPIVHHDAIDQVLAKVPAVKRAQLDIEFSAEGLCSIAASIAGKAAGQDCWKAGCLCKMPLSWWAMAAELWSHIWAHAAVPKLWKDAKVTLIRKKGGPTTRPITLTQIMWRIGAKIVARALREWVQAALRRGTNTAVLMDVAGYFDAMNAQTMKKVFTHLGAPVQLALLLESFYTGARRYFCFEGSFDPECHVVHSGLAQGCPLSPIAAAALSHCWSAYIKSSCCHVNVQIFMDDRALLLEPEGSCQDLDQALSASATFDAAFSLSLSPDKCFIASSHPNEQSQQLAARWNFLTCPTLDLLGVRFEFDGKGTIPKFSLRKAVLRLRLLRWTQASTRDRINLVRTLIMPCLAWASGFAQPSREDIEAGHKAVLADQSSLYHRRAAFLSGGTTWFFNKCQRSLNDAAERSAKACVARRLRGGPLLLKCPDTHSLKAMTTKFPSTVVLMELAEELSAKNCELQLQWIRIDLKGEALEWQVLGRLLGYATSYFEELGEAKRTLVALRLRLGDWLVQNAALASNLADSRRVYSNWLTHSKNLVVPKKGEHPLASLFLEDGKLRSPLTAALSWPHSMNNLQQCLENLDKLKETVEDAFDEYFPSEGPDKDKHEMFRHCIAALAASKADLEALHSSQCKDGLNILKIHLRPMLEPLDKLDYNISEAQYADFQVNDPFAKAFNAQADVIHQHIKAVLNSSSAEEIMQQMAEQTCRRIEKAALSKHFSLFGALQFESDVRAICSFFTSVSEQALRHKFARLFEMSSLLNLESLDELRELCSELRTWRLTPDEMQKLLQSRSDFEATEDQINYLLPK</sequence>
<keyword evidence="9" id="KW-1185">Reference proteome</keyword>
<dbReference type="InterPro" id="IPR048684">
    <property type="entry name" value="COG4_C"/>
</dbReference>
<dbReference type="InterPro" id="IPR038765">
    <property type="entry name" value="Papain-like_cys_pep_sf"/>
</dbReference>
<feature type="domain" description="Reverse transcriptase" evidence="7">
    <location>
        <begin position="1881"/>
        <end position="2113"/>
    </location>
</feature>